<name>A0ABQ0RJX0_GLUNI</name>
<dbReference type="Gene3D" id="1.20.1250.20">
    <property type="entry name" value="MFS general substrate transporter like domains"/>
    <property type="match status" value="1"/>
</dbReference>
<evidence type="ECO:0000256" key="1">
    <source>
        <dbReference type="ARBA" id="ARBA00004651"/>
    </source>
</evidence>
<evidence type="ECO:0000256" key="5">
    <source>
        <dbReference type="ARBA" id="ARBA00022692"/>
    </source>
</evidence>
<dbReference type="InterPro" id="IPR020846">
    <property type="entry name" value="MFS_dom"/>
</dbReference>
<dbReference type="Pfam" id="PF07690">
    <property type="entry name" value="MFS_1"/>
    <property type="match status" value="1"/>
</dbReference>
<keyword evidence="11" id="KW-1185">Reference proteome</keyword>
<feature type="transmembrane region" description="Helical" evidence="8">
    <location>
        <begin position="286"/>
        <end position="309"/>
    </location>
</feature>
<dbReference type="InterPro" id="IPR036259">
    <property type="entry name" value="MFS_trans_sf"/>
</dbReference>
<feature type="transmembrane region" description="Helical" evidence="8">
    <location>
        <begin position="153"/>
        <end position="176"/>
    </location>
</feature>
<feature type="domain" description="Major facilitator superfamily (MFS) profile" evidence="9">
    <location>
        <begin position="30"/>
        <end position="483"/>
    </location>
</feature>
<evidence type="ECO:0000313" key="11">
    <source>
        <dbReference type="Proteomes" id="UP000316242"/>
    </source>
</evidence>
<feature type="transmembrane region" description="Helical" evidence="8">
    <location>
        <begin position="375"/>
        <end position="401"/>
    </location>
</feature>
<comment type="caution">
    <text evidence="10">The sequence shown here is derived from an EMBL/GenBank/DDBJ whole genome shotgun (WGS) entry which is preliminary data.</text>
</comment>
<organism evidence="10 11">
    <name type="scientific">Glutamicibacter nicotianae</name>
    <name type="common">Arthrobacter nicotianae</name>
    <dbReference type="NCBI Taxonomy" id="37929"/>
    <lineage>
        <taxon>Bacteria</taxon>
        <taxon>Bacillati</taxon>
        <taxon>Actinomycetota</taxon>
        <taxon>Actinomycetes</taxon>
        <taxon>Micrococcales</taxon>
        <taxon>Micrococcaceae</taxon>
        <taxon>Glutamicibacter</taxon>
    </lineage>
</organism>
<feature type="transmembrane region" description="Helical" evidence="8">
    <location>
        <begin position="246"/>
        <end position="266"/>
    </location>
</feature>
<evidence type="ECO:0000256" key="6">
    <source>
        <dbReference type="ARBA" id="ARBA00022989"/>
    </source>
</evidence>
<keyword evidence="6 8" id="KW-1133">Transmembrane helix</keyword>
<protein>
    <submittedName>
        <fullName evidence="10">MFS transporter</fullName>
    </submittedName>
</protein>
<evidence type="ECO:0000256" key="8">
    <source>
        <dbReference type="SAM" id="Phobius"/>
    </source>
</evidence>
<reference evidence="10 11" key="1">
    <citation type="submission" date="2019-06" db="EMBL/GenBank/DDBJ databases">
        <title>Whole genome shotgun sequence of Glutamicibacter nicotianae NBRC 14234.</title>
        <authorList>
            <person name="Hosoyama A."/>
            <person name="Uohara A."/>
            <person name="Ohji S."/>
            <person name="Ichikawa N."/>
        </authorList>
    </citation>
    <scope>NUCLEOTIDE SEQUENCE [LARGE SCALE GENOMIC DNA]</scope>
    <source>
        <strain evidence="10 11">NBRC 14234</strain>
    </source>
</reference>
<feature type="transmembrane region" description="Helical" evidence="8">
    <location>
        <begin position="213"/>
        <end position="234"/>
    </location>
</feature>
<feature type="transmembrane region" description="Helical" evidence="8">
    <location>
        <begin position="321"/>
        <end position="338"/>
    </location>
</feature>
<dbReference type="NCBIfam" id="TIGR00711">
    <property type="entry name" value="efflux_EmrB"/>
    <property type="match status" value="1"/>
</dbReference>
<dbReference type="InterPro" id="IPR004638">
    <property type="entry name" value="EmrB-like"/>
</dbReference>
<feature type="transmembrane region" description="Helical" evidence="8">
    <location>
        <begin position="182"/>
        <end position="201"/>
    </location>
</feature>
<dbReference type="PANTHER" id="PTHR42718:SF9">
    <property type="entry name" value="MAJOR FACILITATOR SUPERFAMILY MULTIDRUG TRANSPORTER MFSC"/>
    <property type="match status" value="1"/>
</dbReference>
<keyword evidence="5 8" id="KW-0812">Transmembrane</keyword>
<accession>A0ABQ0RJX0</accession>
<feature type="transmembrane region" description="Helical" evidence="8">
    <location>
        <begin position="95"/>
        <end position="114"/>
    </location>
</feature>
<keyword evidence="4" id="KW-1003">Cell membrane</keyword>
<sequence length="497" mass="52119">MAFPFSESSWKQIPAVTNAPERLSKQNFTTIAVLIVSSFVVILNETIMNVALPVLMVEFNVTADAIQWLSTIFMLTMAVVIPMTGFLLQRLSIRNVFVLAMGLFTLGTLLAALAPGLGVLLLARVIQASGTAIMMPLLMTTILHLVPAERRGVLMGNVSIVISVAPAIGPTLSGLILQFLSWRFMFIVIIPIAVAALLIGTPRLSKDVDGASAPLSIPSLILAIPGFGGLVYGLSGLSAGITPLNLGILVGAVLCLVAFVFLQLNLQKEDKALLDLRPLNYKDFTLSLVLMMFSMISLFGVIILLPMFFTSVLGIETLTTGLIMLPGGLLMGILAPMVGKLYDKVGARPLIVPGAVVLLVSLLGYAMILNANTPIWLLVVMHLVMSLGLAFIFTPAFTTALNPLPHSLHSHGSALLSTLQQLAGAMGTALLVGVVAAATASKIADGIDPLTASVEGFQPGFLVGAACSVGIVVIGFLLGGKNKSVAAEAEPAKVPSH</sequence>
<feature type="transmembrane region" description="Helical" evidence="8">
    <location>
        <begin position="422"/>
        <end position="440"/>
    </location>
</feature>
<dbReference type="InterPro" id="IPR011701">
    <property type="entry name" value="MFS"/>
</dbReference>
<feature type="transmembrane region" description="Helical" evidence="8">
    <location>
        <begin position="350"/>
        <end position="369"/>
    </location>
</feature>
<evidence type="ECO:0000313" key="10">
    <source>
        <dbReference type="EMBL" id="GEC12103.1"/>
    </source>
</evidence>
<comment type="similarity">
    <text evidence="2">Belongs to the major facilitator superfamily. EmrB family.</text>
</comment>
<evidence type="ECO:0000256" key="4">
    <source>
        <dbReference type="ARBA" id="ARBA00022475"/>
    </source>
</evidence>
<feature type="transmembrane region" description="Helical" evidence="8">
    <location>
        <begin position="31"/>
        <end position="56"/>
    </location>
</feature>
<dbReference type="Proteomes" id="UP000316242">
    <property type="component" value="Unassembled WGS sequence"/>
</dbReference>
<feature type="transmembrane region" description="Helical" evidence="8">
    <location>
        <begin position="126"/>
        <end position="146"/>
    </location>
</feature>
<dbReference type="PANTHER" id="PTHR42718">
    <property type="entry name" value="MAJOR FACILITATOR SUPERFAMILY MULTIDRUG TRANSPORTER MFSC"/>
    <property type="match status" value="1"/>
</dbReference>
<dbReference type="Gene3D" id="1.20.1720.10">
    <property type="entry name" value="Multidrug resistance protein D"/>
    <property type="match status" value="1"/>
</dbReference>
<keyword evidence="3" id="KW-0813">Transport</keyword>
<dbReference type="EMBL" id="BJNE01000004">
    <property type="protein sequence ID" value="GEC12103.1"/>
    <property type="molecule type" value="Genomic_DNA"/>
</dbReference>
<feature type="transmembrane region" description="Helical" evidence="8">
    <location>
        <begin position="460"/>
        <end position="478"/>
    </location>
</feature>
<feature type="transmembrane region" description="Helical" evidence="8">
    <location>
        <begin position="68"/>
        <end position="88"/>
    </location>
</feature>
<dbReference type="PRINTS" id="PR01036">
    <property type="entry name" value="TCRTETB"/>
</dbReference>
<comment type="subcellular location">
    <subcellularLocation>
        <location evidence="1">Cell membrane</location>
        <topology evidence="1">Multi-pass membrane protein</topology>
    </subcellularLocation>
</comment>
<evidence type="ECO:0000256" key="2">
    <source>
        <dbReference type="ARBA" id="ARBA00008537"/>
    </source>
</evidence>
<evidence type="ECO:0000256" key="3">
    <source>
        <dbReference type="ARBA" id="ARBA00022448"/>
    </source>
</evidence>
<dbReference type="PROSITE" id="PS50850">
    <property type="entry name" value="MFS"/>
    <property type="match status" value="1"/>
</dbReference>
<dbReference type="CDD" id="cd17503">
    <property type="entry name" value="MFS_LmrB_MDR_like"/>
    <property type="match status" value="1"/>
</dbReference>
<gene>
    <name evidence="10" type="ORF">ANI01nite_13060</name>
</gene>
<evidence type="ECO:0000256" key="7">
    <source>
        <dbReference type="ARBA" id="ARBA00023136"/>
    </source>
</evidence>
<keyword evidence="7 8" id="KW-0472">Membrane</keyword>
<dbReference type="SUPFAM" id="SSF103473">
    <property type="entry name" value="MFS general substrate transporter"/>
    <property type="match status" value="1"/>
</dbReference>
<evidence type="ECO:0000259" key="9">
    <source>
        <dbReference type="PROSITE" id="PS50850"/>
    </source>
</evidence>
<proteinExistence type="inferred from homology"/>